<proteinExistence type="predicted"/>
<sequence>MLTDSDDTLAQTCSCACLKSSIFKGRMSALPLNGGGGLPSASAAARSCFSFSNISLIGRCAAATHRFLRSLPEYPSVMLAIASRSMSQDNSSFANMTLRIFALLVASGKLTINLRGSLRMTASSRSKGLFVAASTNTRSVSFVRNPSQFTINSFFILRIASCSPGFSLRPNMLSTSSTNTTLGAILLASEKTAFTYFSPSPNHLDVMLDIEIFMKFAPASVATAFASIVFPVPGGPNKRMPLQGLVNCPLQKSSGLRKGSITNSFSVSFTFSRAPISSNVTPMSLGGITSPKSLFSNSFSVTTSLRDFFKLLDSFWIACSIVIPYLMLSVDSTSLVSESSLAFCIK</sequence>
<dbReference type="AlphaFoldDB" id="A0A7C9DUR7"/>
<dbReference type="EMBL" id="GISG01156143">
    <property type="protein sequence ID" value="MBA4648545.1"/>
    <property type="molecule type" value="Transcribed_RNA"/>
</dbReference>
<evidence type="ECO:0000313" key="1">
    <source>
        <dbReference type="EMBL" id="MBA4648545.1"/>
    </source>
</evidence>
<dbReference type="PANTHER" id="PTHR37449:SF1">
    <property type="entry name" value="OS02G0159950 PROTEIN"/>
    <property type="match status" value="1"/>
</dbReference>
<reference evidence="1" key="2">
    <citation type="submission" date="2020-07" db="EMBL/GenBank/DDBJ databases">
        <authorList>
            <person name="Vera ALvarez R."/>
            <person name="Arias-Moreno D.M."/>
            <person name="Jimenez-Jacinto V."/>
            <person name="Jimenez-Bremont J.F."/>
            <person name="Swaminathan K."/>
            <person name="Moose S.P."/>
            <person name="Guerrero-Gonzalez M.L."/>
            <person name="Marino-Ramirez L."/>
            <person name="Landsman D."/>
            <person name="Rodriguez-Kessler M."/>
            <person name="Delgado-Sanchez P."/>
        </authorList>
    </citation>
    <scope>NUCLEOTIDE SEQUENCE</scope>
    <source>
        <tissue evidence="1">Cladode</tissue>
    </source>
</reference>
<accession>A0A7C9DUR7</accession>
<name>A0A7C9DUR7_OPUST</name>
<organism evidence="1">
    <name type="scientific">Opuntia streptacantha</name>
    <name type="common">Prickly pear cactus</name>
    <name type="synonym">Opuntia cardona</name>
    <dbReference type="NCBI Taxonomy" id="393608"/>
    <lineage>
        <taxon>Eukaryota</taxon>
        <taxon>Viridiplantae</taxon>
        <taxon>Streptophyta</taxon>
        <taxon>Embryophyta</taxon>
        <taxon>Tracheophyta</taxon>
        <taxon>Spermatophyta</taxon>
        <taxon>Magnoliopsida</taxon>
        <taxon>eudicotyledons</taxon>
        <taxon>Gunneridae</taxon>
        <taxon>Pentapetalae</taxon>
        <taxon>Caryophyllales</taxon>
        <taxon>Cactineae</taxon>
        <taxon>Cactaceae</taxon>
        <taxon>Opuntioideae</taxon>
        <taxon>Opuntia</taxon>
    </lineage>
</organism>
<dbReference type="PANTHER" id="PTHR37449">
    <property type="match status" value="1"/>
</dbReference>
<protein>
    <submittedName>
        <fullName evidence="1">Uncharacterized protein</fullName>
    </submittedName>
</protein>
<reference evidence="1" key="1">
    <citation type="journal article" date="2013" name="J. Plant Res.">
        <title>Effect of fungi and light on seed germination of three Opuntia species from semiarid lands of central Mexico.</title>
        <authorList>
            <person name="Delgado-Sanchez P."/>
            <person name="Jimenez-Bremont J.F."/>
            <person name="Guerrero-Gonzalez Mde L."/>
            <person name="Flores J."/>
        </authorList>
    </citation>
    <scope>NUCLEOTIDE SEQUENCE</scope>
    <source>
        <tissue evidence="1">Cladode</tissue>
    </source>
</reference>